<dbReference type="Proteomes" id="UP000018855">
    <property type="component" value="Unassembled WGS sequence"/>
</dbReference>
<proteinExistence type="predicted"/>
<name>W1V5F4_9FIRM</name>
<accession>W1V5F4</accession>
<protein>
    <submittedName>
        <fullName evidence="1">Uncharacterized protein</fullName>
    </submittedName>
</protein>
<organism evidence="1 2">
    <name type="scientific">Veillonella dispar DORA_11</name>
    <dbReference type="NCBI Taxonomy" id="1403949"/>
    <lineage>
        <taxon>Bacteria</taxon>
        <taxon>Bacillati</taxon>
        <taxon>Bacillota</taxon>
        <taxon>Negativicutes</taxon>
        <taxon>Veillonellales</taxon>
        <taxon>Veillonellaceae</taxon>
        <taxon>Veillonella</taxon>
    </lineage>
</organism>
<reference evidence="1 2" key="1">
    <citation type="submission" date="2013-12" db="EMBL/GenBank/DDBJ databases">
        <title>A Varibaculum cambriense genome reconstructed from a premature infant gut community with otherwise low bacterial novelty that shifts toward anaerobic metabolism during the third week of life.</title>
        <authorList>
            <person name="Brown C.T."/>
            <person name="Sharon I."/>
            <person name="Thomas B.C."/>
            <person name="Castelle C.J."/>
            <person name="Morowitz M.J."/>
            <person name="Banfield J.F."/>
        </authorList>
    </citation>
    <scope>NUCLEOTIDE SEQUENCE [LARGE SCALE GENOMIC DNA]</scope>
    <source>
        <strain evidence="2">DORA_11</strain>
    </source>
</reference>
<gene>
    <name evidence="1" type="ORF">Q619_VDC00511G0009</name>
</gene>
<evidence type="ECO:0000313" key="1">
    <source>
        <dbReference type="EMBL" id="ETI99188.1"/>
    </source>
</evidence>
<evidence type="ECO:0000313" key="2">
    <source>
        <dbReference type="Proteomes" id="UP000018855"/>
    </source>
</evidence>
<dbReference type="EMBL" id="AZMJ01000511">
    <property type="protein sequence ID" value="ETI99188.1"/>
    <property type="molecule type" value="Genomic_DNA"/>
</dbReference>
<sequence length="53" mass="6396">MIPQKLSFNTPLIYEKYNTNEKPHILGDRNVRFIAYKTVTYSIIFENEYQIKI</sequence>
<dbReference type="AlphaFoldDB" id="W1V5F4"/>
<comment type="caution">
    <text evidence="1">The sequence shown here is derived from an EMBL/GenBank/DDBJ whole genome shotgun (WGS) entry which is preliminary data.</text>
</comment>